<dbReference type="eggNOG" id="COG0835">
    <property type="taxonomic scope" value="Bacteria"/>
</dbReference>
<dbReference type="SMART" id="SM00260">
    <property type="entry name" value="CheW"/>
    <property type="match status" value="1"/>
</dbReference>
<dbReference type="GO" id="GO:0005829">
    <property type="term" value="C:cytosol"/>
    <property type="evidence" value="ECO:0007669"/>
    <property type="project" value="TreeGrafter"/>
</dbReference>
<keyword evidence="3" id="KW-1185">Reference proteome</keyword>
<dbReference type="Pfam" id="PF01584">
    <property type="entry name" value="CheW"/>
    <property type="match status" value="1"/>
</dbReference>
<dbReference type="AlphaFoldDB" id="K9TNK4"/>
<dbReference type="SUPFAM" id="SSF50341">
    <property type="entry name" value="CheW-like"/>
    <property type="match status" value="1"/>
</dbReference>
<dbReference type="InterPro" id="IPR039315">
    <property type="entry name" value="CheW"/>
</dbReference>
<evidence type="ECO:0000259" key="1">
    <source>
        <dbReference type="PROSITE" id="PS50851"/>
    </source>
</evidence>
<protein>
    <submittedName>
        <fullName evidence="2">Chemotaxis signal transduction protein</fullName>
    </submittedName>
</protein>
<dbReference type="STRING" id="56110.Oscil6304_4197"/>
<dbReference type="InterPro" id="IPR002545">
    <property type="entry name" value="CheW-lke_dom"/>
</dbReference>
<dbReference type="HOGENOM" id="CLU_048995_3_4_3"/>
<dbReference type="GO" id="GO:0006935">
    <property type="term" value="P:chemotaxis"/>
    <property type="evidence" value="ECO:0007669"/>
    <property type="project" value="InterPro"/>
</dbReference>
<dbReference type="GO" id="GO:0007165">
    <property type="term" value="P:signal transduction"/>
    <property type="evidence" value="ECO:0007669"/>
    <property type="project" value="InterPro"/>
</dbReference>
<dbReference type="PATRIC" id="fig|56110.3.peg.5084"/>
<feature type="domain" description="CheW-like" evidence="1">
    <location>
        <begin position="8"/>
        <end position="148"/>
    </location>
</feature>
<dbReference type="FunCoup" id="K9TNK4">
    <property type="interactions" value="165"/>
</dbReference>
<dbReference type="InParanoid" id="K9TNK4"/>
<gene>
    <name evidence="2" type="ORF">Oscil6304_4197</name>
</gene>
<proteinExistence type="predicted"/>
<dbReference type="PANTHER" id="PTHR22617">
    <property type="entry name" value="CHEMOTAXIS SENSOR HISTIDINE KINASE-RELATED"/>
    <property type="match status" value="1"/>
</dbReference>
<dbReference type="Gene3D" id="2.30.30.40">
    <property type="entry name" value="SH3 Domains"/>
    <property type="match status" value="1"/>
</dbReference>
<reference evidence="2 3" key="1">
    <citation type="submission" date="2012-06" db="EMBL/GenBank/DDBJ databases">
        <title>Finished chromosome of genome of Oscillatoria acuminata PCC 6304.</title>
        <authorList>
            <consortium name="US DOE Joint Genome Institute"/>
            <person name="Gugger M."/>
            <person name="Coursin T."/>
            <person name="Rippka R."/>
            <person name="Tandeau De Marsac N."/>
            <person name="Huntemann M."/>
            <person name="Wei C.-L."/>
            <person name="Han J."/>
            <person name="Detter J.C."/>
            <person name="Han C."/>
            <person name="Tapia R."/>
            <person name="Davenport K."/>
            <person name="Daligault H."/>
            <person name="Erkkila T."/>
            <person name="Gu W."/>
            <person name="Munk A.C.C."/>
            <person name="Teshima H."/>
            <person name="Xu Y."/>
            <person name="Chain P."/>
            <person name="Chen A."/>
            <person name="Krypides N."/>
            <person name="Mavromatis K."/>
            <person name="Markowitz V."/>
            <person name="Szeto E."/>
            <person name="Ivanova N."/>
            <person name="Mikhailova N."/>
            <person name="Ovchinnikova G."/>
            <person name="Pagani I."/>
            <person name="Pati A."/>
            <person name="Goodwin L."/>
            <person name="Peters L."/>
            <person name="Pitluck S."/>
            <person name="Woyke T."/>
            <person name="Kerfeld C."/>
        </authorList>
    </citation>
    <scope>NUCLEOTIDE SEQUENCE [LARGE SCALE GENOMIC DNA]</scope>
    <source>
        <strain evidence="2 3">PCC 6304</strain>
    </source>
</reference>
<sequence>MTHPNNPNSTYIFFELANTTYAISSSIVQQMEMIDQITPVPKTQPFVEGVVFSRGQVIPVLNLRVKLGLPKIAYNCSTRLIVIHIHQRTVGLIVDTAREFVRVPPETIQPPPEECLGLSSRYLCGIATLGERVILLLNVDPLLNGSEPIEPLTVP</sequence>
<dbReference type="OrthoDB" id="9794382at2"/>
<dbReference type="KEGG" id="oac:Oscil6304_4197"/>
<organism evidence="2 3">
    <name type="scientific">Oscillatoria acuminata PCC 6304</name>
    <dbReference type="NCBI Taxonomy" id="56110"/>
    <lineage>
        <taxon>Bacteria</taxon>
        <taxon>Bacillati</taxon>
        <taxon>Cyanobacteriota</taxon>
        <taxon>Cyanophyceae</taxon>
        <taxon>Oscillatoriophycideae</taxon>
        <taxon>Oscillatoriales</taxon>
        <taxon>Oscillatoriaceae</taxon>
        <taxon>Oscillatoria</taxon>
    </lineage>
</organism>
<evidence type="ECO:0000313" key="3">
    <source>
        <dbReference type="Proteomes" id="UP000010367"/>
    </source>
</evidence>
<dbReference type="PANTHER" id="PTHR22617:SF23">
    <property type="entry name" value="CHEMOTAXIS PROTEIN CHEW"/>
    <property type="match status" value="1"/>
</dbReference>
<dbReference type="Gene3D" id="2.40.50.180">
    <property type="entry name" value="CheA-289, Domain 4"/>
    <property type="match status" value="1"/>
</dbReference>
<accession>K9TNK4</accession>
<dbReference type="InterPro" id="IPR036061">
    <property type="entry name" value="CheW-like_dom_sf"/>
</dbReference>
<dbReference type="Proteomes" id="UP000010367">
    <property type="component" value="Chromosome"/>
</dbReference>
<dbReference type="PROSITE" id="PS50851">
    <property type="entry name" value="CHEW"/>
    <property type="match status" value="1"/>
</dbReference>
<dbReference type="RefSeq" id="WP_015150350.1">
    <property type="nucleotide sequence ID" value="NC_019693.1"/>
</dbReference>
<dbReference type="EMBL" id="CP003607">
    <property type="protein sequence ID" value="AFY83726.1"/>
    <property type="molecule type" value="Genomic_DNA"/>
</dbReference>
<evidence type="ECO:0000313" key="2">
    <source>
        <dbReference type="EMBL" id="AFY83726.1"/>
    </source>
</evidence>
<name>K9TNK4_9CYAN</name>